<feature type="transmembrane region" description="Helical" evidence="5">
    <location>
        <begin position="86"/>
        <end position="106"/>
    </location>
</feature>
<evidence type="ECO:0000256" key="5">
    <source>
        <dbReference type="SAM" id="Phobius"/>
    </source>
</evidence>
<dbReference type="RefSeq" id="WP_046826498.1">
    <property type="nucleotide sequence ID" value="NZ_LBIA02000001.1"/>
</dbReference>
<protein>
    <submittedName>
        <fullName evidence="6">DoxX family protein</fullName>
    </submittedName>
</protein>
<evidence type="ECO:0000256" key="1">
    <source>
        <dbReference type="ARBA" id="ARBA00004141"/>
    </source>
</evidence>
<gene>
    <name evidence="6" type="ORF">YH63_017505</name>
</gene>
<dbReference type="STRING" id="211460.YH63_01550"/>
<keyword evidence="4 5" id="KW-0472">Membrane</keyword>
<evidence type="ECO:0000256" key="3">
    <source>
        <dbReference type="ARBA" id="ARBA00022989"/>
    </source>
</evidence>
<comment type="subcellular location">
    <subcellularLocation>
        <location evidence="1">Membrane</location>
        <topology evidence="1">Multi-pass membrane protein</topology>
    </subcellularLocation>
</comment>
<feature type="transmembrane region" description="Helical" evidence="5">
    <location>
        <begin position="57"/>
        <end position="79"/>
    </location>
</feature>
<reference evidence="6" key="1">
    <citation type="submission" date="2019-04" db="EMBL/GenBank/DDBJ databases">
        <title>Whole genome sequencing of cave bacteria.</title>
        <authorList>
            <person name="Gan H.M."/>
            <person name="Barton H."/>
            <person name="Savka M.A."/>
        </authorList>
    </citation>
    <scope>NUCLEOTIDE SEQUENCE [LARGE SCALE GENOMIC DNA]</scope>
    <source>
        <strain evidence="6">LC387</strain>
    </source>
</reference>
<dbReference type="Proteomes" id="UP000034832">
    <property type="component" value="Unassembled WGS sequence"/>
</dbReference>
<evidence type="ECO:0000313" key="7">
    <source>
        <dbReference type="Proteomes" id="UP000034832"/>
    </source>
</evidence>
<comment type="caution">
    <text evidence="6">The sequence shown here is derived from an EMBL/GenBank/DDBJ whole genome shotgun (WGS) entry which is preliminary data.</text>
</comment>
<dbReference type="AlphaFoldDB" id="A0A4U6BTS8"/>
<dbReference type="GO" id="GO:0016020">
    <property type="term" value="C:membrane"/>
    <property type="evidence" value="ECO:0007669"/>
    <property type="project" value="UniProtKB-SubCell"/>
</dbReference>
<sequence length="151" mass="16367">MPAIVTVGRVLFVVLFVFSGASKLFDIASTTQAITEKVVLPAMLTQYTTQLEGVTGMPTAQMLAILAGVLEVAAGLFIALNFGTRFFAWVLVLFVAVATFYFHNFWDMTGADRINNMIHALKNLSVIGGLLVIAGYPRPVAMEDSGRYTDV</sequence>
<keyword evidence="7" id="KW-1185">Reference proteome</keyword>
<name>A0A4U6BTS8_9BRAD</name>
<accession>A0A4U6BTS8</accession>
<dbReference type="InterPro" id="IPR032808">
    <property type="entry name" value="DoxX"/>
</dbReference>
<dbReference type="Pfam" id="PF07681">
    <property type="entry name" value="DoxX"/>
    <property type="match status" value="1"/>
</dbReference>
<evidence type="ECO:0000256" key="4">
    <source>
        <dbReference type="ARBA" id="ARBA00023136"/>
    </source>
</evidence>
<dbReference type="OrthoDB" id="9810206at2"/>
<keyword evidence="3 5" id="KW-1133">Transmembrane helix</keyword>
<keyword evidence="2 5" id="KW-0812">Transmembrane</keyword>
<organism evidence="6 7">
    <name type="scientific">Afipia massiliensis</name>
    <dbReference type="NCBI Taxonomy" id="211460"/>
    <lineage>
        <taxon>Bacteria</taxon>
        <taxon>Pseudomonadati</taxon>
        <taxon>Pseudomonadota</taxon>
        <taxon>Alphaproteobacteria</taxon>
        <taxon>Hyphomicrobiales</taxon>
        <taxon>Nitrobacteraceae</taxon>
        <taxon>Afipia</taxon>
    </lineage>
</organism>
<feature type="transmembrane region" description="Helical" evidence="5">
    <location>
        <begin position="118"/>
        <end position="137"/>
    </location>
</feature>
<dbReference type="EMBL" id="LBIA02000001">
    <property type="protein sequence ID" value="TKT73075.1"/>
    <property type="molecule type" value="Genomic_DNA"/>
</dbReference>
<proteinExistence type="predicted"/>
<evidence type="ECO:0000256" key="2">
    <source>
        <dbReference type="ARBA" id="ARBA00022692"/>
    </source>
</evidence>
<evidence type="ECO:0000313" key="6">
    <source>
        <dbReference type="EMBL" id="TKT73075.1"/>
    </source>
</evidence>